<dbReference type="InterPro" id="IPR053773">
    <property type="entry name" value="Vpar_1526-like"/>
</dbReference>
<reference evidence="1 2" key="1">
    <citation type="submission" date="2017-04" db="EMBL/GenBank/DDBJ databases">
        <title>Compelte genome sequence of WV33.</title>
        <authorList>
            <person name="Lee P.C."/>
        </authorList>
    </citation>
    <scope>NUCLEOTIDE SEQUENCE [LARGE SCALE GENOMIC DNA]</scope>
    <source>
        <strain evidence="1 2">WV33</strain>
    </source>
</reference>
<dbReference type="OrthoDB" id="5083961at2"/>
<protein>
    <submittedName>
        <fullName evidence="1">Uncharacterized protein</fullName>
    </submittedName>
</protein>
<dbReference type="NCBIfam" id="NF045477">
    <property type="entry name" value="LPO_1073_dom"/>
    <property type="match status" value="1"/>
</dbReference>
<evidence type="ECO:0000313" key="2">
    <source>
        <dbReference type="Proteomes" id="UP000244527"/>
    </source>
</evidence>
<dbReference type="KEGG" id="ffa:FFWV33_15180"/>
<organism evidence="1 2">
    <name type="scientific">Flavobacterium faecale</name>
    <dbReference type="NCBI Taxonomy" id="1355330"/>
    <lineage>
        <taxon>Bacteria</taxon>
        <taxon>Pseudomonadati</taxon>
        <taxon>Bacteroidota</taxon>
        <taxon>Flavobacteriia</taxon>
        <taxon>Flavobacteriales</taxon>
        <taxon>Flavobacteriaceae</taxon>
        <taxon>Flavobacterium</taxon>
    </lineage>
</organism>
<sequence>MFEKQKLEAKEGSTAIQAGGNVSIGISYKDVKEIVYDLFKQNFPELLKEAQNQAQGNFEEYDKRLDEAIKRRIEEIDFNKFKEPNTQYLLNSSINHAARKGKTIDLGLLSETLVASLGKDNTEILNIVSEQALETIPKLTSVQIKILTLVHYLIHSGFGGIPNISFAEKNNAVVHSMVQEIPENLFSHLNYMSSLGVLSLNQFQGINPYDSIKEQYQTLYKDINADQVKSDIEENSPSLAKLAQIYEEKQLRIVNLTPVGMLIALINMRRIFPVIDYKIWIK</sequence>
<keyword evidence="2" id="KW-1185">Reference proteome</keyword>
<evidence type="ECO:0000313" key="1">
    <source>
        <dbReference type="EMBL" id="AWG22774.1"/>
    </source>
</evidence>
<dbReference type="AlphaFoldDB" id="A0A2S1LG96"/>
<dbReference type="Proteomes" id="UP000244527">
    <property type="component" value="Chromosome"/>
</dbReference>
<accession>A0A2S1LG96</accession>
<name>A0A2S1LG96_9FLAO</name>
<dbReference type="RefSeq" id="WP_108741692.1">
    <property type="nucleotide sequence ID" value="NZ_CP020918.1"/>
</dbReference>
<dbReference type="EMBL" id="CP020918">
    <property type="protein sequence ID" value="AWG22774.1"/>
    <property type="molecule type" value="Genomic_DNA"/>
</dbReference>
<gene>
    <name evidence="1" type="ORF">FFWV33_15180</name>
</gene>
<proteinExistence type="predicted"/>